<feature type="transmembrane region" description="Helical" evidence="1">
    <location>
        <begin position="344"/>
        <end position="368"/>
    </location>
</feature>
<sequence>MSAENHPSQENPRVGRYVRNAMRHEVMATAWMLRREWTTWLLLLAALAVLAYLVLPLPPDTLRIAKGQPNSGIAAMAERYAAELAKEGIQVEYVDSRGAPDNLGLVSEGKADLGFSQAGLPVVKEVESLGSVAYQPLWLFHRATVTPGTTLGTALQGKRVAIGTPGSGTHRMVSRLLAHLSPEIRSSLQTLELSNADMLQAMQSGAVDAAFLSTSYQSGHVQALLRDPAVQLWKFANMEGYARLDPNEHPVVMQAGSAALEPPLPAQDVHMAASTMTLVVRPELHSATKYLLLDISQRLAGDELDPFTEAEDFPALAKDGLEHGKVARRYYDNGLPMAWNYLPYWLATLIDSAWLGLLALVGLLFPIIKSLPNNRSLYYSALESDRYHDLLELEAELSHARSRAELLALLKRVHALQARLRSMWLPSGKKQPFGTLLTATMELESKIRQTLSR</sequence>
<dbReference type="Pfam" id="PF16868">
    <property type="entry name" value="NMT1_3"/>
    <property type="match status" value="1"/>
</dbReference>
<evidence type="ECO:0000313" key="2">
    <source>
        <dbReference type="EMBL" id="SEN62261.1"/>
    </source>
</evidence>
<dbReference type="InterPro" id="IPR011852">
    <property type="entry name" value="TRAP_TAXI"/>
</dbReference>
<dbReference type="PANTHER" id="PTHR42941:SF1">
    <property type="entry name" value="SLL1037 PROTEIN"/>
    <property type="match status" value="1"/>
</dbReference>
<protein>
    <submittedName>
        <fullName evidence="2">TRAP-type uncharacterized transport system, substrate-binding protein</fullName>
    </submittedName>
</protein>
<keyword evidence="3" id="KW-1185">Reference proteome</keyword>
<keyword evidence="1" id="KW-0812">Transmembrane</keyword>
<reference evidence="2 3" key="1">
    <citation type="submission" date="2016-10" db="EMBL/GenBank/DDBJ databases">
        <authorList>
            <person name="de Groot N.N."/>
        </authorList>
    </citation>
    <scope>NUCLEOTIDE SEQUENCE [LARGE SCALE GENOMIC DNA]</scope>
    <source>
        <strain evidence="2 3">DSM 15123</strain>
    </source>
</reference>
<evidence type="ECO:0000256" key="1">
    <source>
        <dbReference type="SAM" id="Phobius"/>
    </source>
</evidence>
<keyword evidence="1" id="KW-1133">Transmembrane helix</keyword>
<proteinExistence type="predicted"/>
<dbReference type="Proteomes" id="UP000199531">
    <property type="component" value="Unassembled WGS sequence"/>
</dbReference>
<dbReference type="SUPFAM" id="SSF53850">
    <property type="entry name" value="Periplasmic binding protein-like II"/>
    <property type="match status" value="1"/>
</dbReference>
<feature type="transmembrane region" description="Helical" evidence="1">
    <location>
        <begin position="37"/>
        <end position="55"/>
    </location>
</feature>
<evidence type="ECO:0000313" key="3">
    <source>
        <dbReference type="Proteomes" id="UP000199531"/>
    </source>
</evidence>
<dbReference type="AlphaFoldDB" id="A0A1H8I1U5"/>
<name>A0A1H8I1U5_9BURK</name>
<dbReference type="PANTHER" id="PTHR42941">
    <property type="entry name" value="SLL1037 PROTEIN"/>
    <property type="match status" value="1"/>
</dbReference>
<keyword evidence="1" id="KW-0472">Membrane</keyword>
<dbReference type="EMBL" id="FOCW01000003">
    <property type="protein sequence ID" value="SEN62261.1"/>
    <property type="molecule type" value="Genomic_DNA"/>
</dbReference>
<dbReference type="Gene3D" id="3.40.190.10">
    <property type="entry name" value="Periplasmic binding protein-like II"/>
    <property type="match status" value="2"/>
</dbReference>
<gene>
    <name evidence="2" type="ORF">SAMN02745977_01672</name>
</gene>
<accession>A0A1H8I1U5</accession>
<organism evidence="2 3">
    <name type="scientific">Brachymonas denitrificans DSM 15123</name>
    <dbReference type="NCBI Taxonomy" id="1121117"/>
    <lineage>
        <taxon>Bacteria</taxon>
        <taxon>Pseudomonadati</taxon>
        <taxon>Pseudomonadota</taxon>
        <taxon>Betaproteobacteria</taxon>
        <taxon>Burkholderiales</taxon>
        <taxon>Comamonadaceae</taxon>
        <taxon>Brachymonas</taxon>
    </lineage>
</organism>